<evidence type="ECO:0000313" key="3">
    <source>
        <dbReference type="EMBL" id="SHG68507.1"/>
    </source>
</evidence>
<gene>
    <name evidence="3" type="ORF">SAMN04488135_10144</name>
</gene>
<protein>
    <submittedName>
        <fullName evidence="3">Cysteine desulfuration protein SufE</fullName>
    </submittedName>
</protein>
<proteinExistence type="inferred from homology"/>
<dbReference type="AlphaFoldDB" id="A0A1M5LTW4"/>
<dbReference type="InterPro" id="IPR003808">
    <property type="entry name" value="Fe-S_metab-assoc_dom"/>
</dbReference>
<keyword evidence="4" id="KW-1185">Reference proteome</keyword>
<comment type="similarity">
    <text evidence="1">Belongs to the SufE family.</text>
</comment>
<sequence length="165" mass="18715">MVASPQPQPDIDQETIQTELVQAFACMPDWPERYQYLIDLGRTLQGFAQEYRIDRYKLHGCQASAWLKPECRDGRIYFTGTSDSLIAAGLMALLFRLYSGRTFSDVLTTSPWCLKAMGLHHHLSPQRATGLAGMVERMREFAVQYSRQPSINNMNTSDRLGHAAN</sequence>
<evidence type="ECO:0000256" key="1">
    <source>
        <dbReference type="ARBA" id="ARBA00010282"/>
    </source>
</evidence>
<dbReference type="PANTHER" id="PTHR43597">
    <property type="entry name" value="SULFUR ACCEPTOR PROTEIN CSDE"/>
    <property type="match status" value="1"/>
</dbReference>
<dbReference type="PANTHER" id="PTHR43597:SF5">
    <property type="entry name" value="SUFE-LIKE PROTEIN 2, CHLOROPLASTIC"/>
    <property type="match status" value="1"/>
</dbReference>
<dbReference type="Proteomes" id="UP000184226">
    <property type="component" value="Unassembled WGS sequence"/>
</dbReference>
<dbReference type="Gene3D" id="3.90.1010.10">
    <property type="match status" value="1"/>
</dbReference>
<organism evidence="3 4">
    <name type="scientific">Pollutimonas bauzanensis</name>
    <dbReference type="NCBI Taxonomy" id="658167"/>
    <lineage>
        <taxon>Bacteria</taxon>
        <taxon>Pseudomonadati</taxon>
        <taxon>Pseudomonadota</taxon>
        <taxon>Betaproteobacteria</taxon>
        <taxon>Burkholderiales</taxon>
        <taxon>Alcaligenaceae</taxon>
        <taxon>Pollutimonas</taxon>
    </lineage>
</organism>
<evidence type="ECO:0000259" key="2">
    <source>
        <dbReference type="Pfam" id="PF02657"/>
    </source>
</evidence>
<accession>A0A1M5LTW4</accession>
<name>A0A1M5LTW4_9BURK</name>
<dbReference type="Pfam" id="PF02657">
    <property type="entry name" value="SufE"/>
    <property type="match status" value="1"/>
</dbReference>
<dbReference type="STRING" id="658167.SAMN04488135_10144"/>
<reference evidence="3 4" key="1">
    <citation type="submission" date="2016-11" db="EMBL/GenBank/DDBJ databases">
        <authorList>
            <person name="Jaros S."/>
            <person name="Januszkiewicz K."/>
            <person name="Wedrychowicz H."/>
        </authorList>
    </citation>
    <scope>NUCLEOTIDE SEQUENCE [LARGE SCALE GENOMIC DNA]</scope>
    <source>
        <strain evidence="3 4">CGMCC 1.10190</strain>
    </source>
</reference>
<evidence type="ECO:0000313" key="4">
    <source>
        <dbReference type="Proteomes" id="UP000184226"/>
    </source>
</evidence>
<dbReference type="SUPFAM" id="SSF82649">
    <property type="entry name" value="SufE/NifU"/>
    <property type="match status" value="1"/>
</dbReference>
<dbReference type="EMBL" id="FQXE01000001">
    <property type="protein sequence ID" value="SHG68507.1"/>
    <property type="molecule type" value="Genomic_DNA"/>
</dbReference>
<dbReference type="RefSeq" id="WP_073101591.1">
    <property type="nucleotide sequence ID" value="NZ_FQXE01000001.1"/>
</dbReference>
<feature type="domain" description="Fe-S metabolism associated" evidence="2">
    <location>
        <begin position="22"/>
        <end position="140"/>
    </location>
</feature>